<gene>
    <name evidence="8" type="primary">nrfD</name>
    <name evidence="8" type="ORF">GFB47_06220</name>
</gene>
<dbReference type="GO" id="GO:0042279">
    <property type="term" value="F:nitrite reductase (cytochrome, ammonia-forming) activity"/>
    <property type="evidence" value="ECO:0007669"/>
    <property type="project" value="UniProtKB-EC"/>
</dbReference>
<keyword evidence="5 7" id="KW-1133">Transmembrane helix</keyword>
<evidence type="ECO:0000256" key="7">
    <source>
        <dbReference type="SAM" id="Phobius"/>
    </source>
</evidence>
<feature type="transmembrane region" description="Helical" evidence="7">
    <location>
        <begin position="299"/>
        <end position="320"/>
    </location>
</feature>
<sequence length="326" mass="36113">MSDILTNAFHFDSLVWDWIIALYLFLTGMSAGGVMISIYLKRKVIEGPANLNGILRANAIFAPLGIIFGLSILVYHLQRPWTFWKIMLHYNPTSVMSMGVMLFQIYMVVLFIWLGVMFKQEIYDFMSKYLSGLSAIRNLINTVLTACKKFENGIEIFLVVLAVLLAAYTGFLLSALKTYPLLNNPVLPVLFLFSSLSSGAAACILFGVAGFKEPTDSPSIKWIHGFERPVVLVELFVLCAFFVGLYFGGGQKEVAVATAIGSGFWATWFWIGVVGIGMLLPLALNHFSSAQTQHKKTFVIVVTGLSLLGVLMLRTFILYAGQMTVV</sequence>
<comment type="subcellular location">
    <subcellularLocation>
        <location evidence="1">Cell membrane</location>
        <topology evidence="1">Multi-pass membrane protein</topology>
    </subcellularLocation>
</comment>
<protein>
    <submittedName>
        <fullName evidence="8">Cytochrome c nitrite reductase subunit NrfD</fullName>
        <ecNumber evidence="8">1.7.2.2</ecNumber>
    </submittedName>
</protein>
<feature type="transmembrane region" description="Helical" evidence="7">
    <location>
        <begin position="268"/>
        <end position="287"/>
    </location>
</feature>
<reference evidence="8 9" key="1">
    <citation type="submission" date="2019-10" db="EMBL/GenBank/DDBJ databases">
        <title>Vibrio sp. nov., isolated from Coralline algae surface.</title>
        <authorList>
            <person name="Geng Y."/>
            <person name="Zhang X."/>
        </authorList>
    </citation>
    <scope>NUCLEOTIDE SEQUENCE [LARGE SCALE GENOMIC DNA]</scope>
    <source>
        <strain evidence="8 9">SM1977</strain>
    </source>
</reference>
<dbReference type="InterPro" id="IPR017566">
    <property type="entry name" value="NrfD"/>
</dbReference>
<organism evidence="8 9">
    <name type="scientific">Vibrio algicola</name>
    <dbReference type="NCBI Taxonomy" id="2662262"/>
    <lineage>
        <taxon>Bacteria</taxon>
        <taxon>Pseudomonadati</taxon>
        <taxon>Pseudomonadota</taxon>
        <taxon>Gammaproteobacteria</taxon>
        <taxon>Vibrionales</taxon>
        <taxon>Vibrionaceae</taxon>
        <taxon>Vibrio</taxon>
    </lineage>
</organism>
<feature type="transmembrane region" description="Helical" evidence="7">
    <location>
        <begin position="98"/>
        <end position="118"/>
    </location>
</feature>
<dbReference type="RefSeq" id="WP_153447195.1">
    <property type="nucleotide sequence ID" value="NZ_CP045699.1"/>
</dbReference>
<dbReference type="InterPro" id="IPR052049">
    <property type="entry name" value="Electron_transfer_protein"/>
</dbReference>
<evidence type="ECO:0000256" key="6">
    <source>
        <dbReference type="ARBA" id="ARBA00023136"/>
    </source>
</evidence>
<evidence type="ECO:0000256" key="5">
    <source>
        <dbReference type="ARBA" id="ARBA00022989"/>
    </source>
</evidence>
<dbReference type="EMBL" id="CP045699">
    <property type="protein sequence ID" value="QGA65045.1"/>
    <property type="molecule type" value="Genomic_DNA"/>
</dbReference>
<feature type="transmembrane region" description="Helical" evidence="7">
    <location>
        <begin position="60"/>
        <end position="78"/>
    </location>
</feature>
<dbReference type="EC" id="1.7.2.2" evidence="8"/>
<dbReference type="PANTHER" id="PTHR34856">
    <property type="entry name" value="PROTEIN NRFD"/>
    <property type="match status" value="1"/>
</dbReference>
<dbReference type="GO" id="GO:0005886">
    <property type="term" value="C:plasma membrane"/>
    <property type="evidence" value="ECO:0007669"/>
    <property type="project" value="UniProtKB-SubCell"/>
</dbReference>
<keyword evidence="3" id="KW-1003">Cell membrane</keyword>
<keyword evidence="4 7" id="KW-0812">Transmembrane</keyword>
<accession>A0A5Q0TGI4</accession>
<dbReference type="InterPro" id="IPR005614">
    <property type="entry name" value="NrfD-like"/>
</dbReference>
<proteinExistence type="inferred from homology"/>
<dbReference type="NCBIfam" id="TIGR03148">
    <property type="entry name" value="cyt_nit_nrfD"/>
    <property type="match status" value="1"/>
</dbReference>
<comment type="similarity">
    <text evidence="2">Belongs to the NrfD family.</text>
</comment>
<evidence type="ECO:0000256" key="4">
    <source>
        <dbReference type="ARBA" id="ARBA00022692"/>
    </source>
</evidence>
<keyword evidence="8" id="KW-0560">Oxidoreductase</keyword>
<dbReference type="Pfam" id="PF03916">
    <property type="entry name" value="NrfD"/>
    <property type="match status" value="1"/>
</dbReference>
<evidence type="ECO:0000256" key="1">
    <source>
        <dbReference type="ARBA" id="ARBA00004651"/>
    </source>
</evidence>
<dbReference type="Proteomes" id="UP000348942">
    <property type="component" value="Chromosome 1"/>
</dbReference>
<evidence type="ECO:0000256" key="2">
    <source>
        <dbReference type="ARBA" id="ARBA00008929"/>
    </source>
</evidence>
<evidence type="ECO:0000313" key="9">
    <source>
        <dbReference type="Proteomes" id="UP000348942"/>
    </source>
</evidence>
<feature type="transmembrane region" description="Helical" evidence="7">
    <location>
        <begin position="20"/>
        <end position="40"/>
    </location>
</feature>
<name>A0A5Q0TGI4_9VIBR</name>
<dbReference type="PANTHER" id="PTHR34856:SF2">
    <property type="entry name" value="PROTEIN NRFD"/>
    <property type="match status" value="1"/>
</dbReference>
<evidence type="ECO:0000256" key="3">
    <source>
        <dbReference type="ARBA" id="ARBA00022475"/>
    </source>
</evidence>
<feature type="transmembrane region" description="Helical" evidence="7">
    <location>
        <begin position="156"/>
        <end position="176"/>
    </location>
</feature>
<keyword evidence="6 7" id="KW-0472">Membrane</keyword>
<feature type="transmembrane region" description="Helical" evidence="7">
    <location>
        <begin position="188"/>
        <end position="209"/>
    </location>
</feature>
<feature type="transmembrane region" description="Helical" evidence="7">
    <location>
        <begin position="230"/>
        <end position="248"/>
    </location>
</feature>
<dbReference type="Gene3D" id="1.20.1630.10">
    <property type="entry name" value="Formate dehydrogenase/DMSO reductase domain"/>
    <property type="match status" value="1"/>
</dbReference>
<keyword evidence="9" id="KW-1185">Reference proteome</keyword>
<evidence type="ECO:0000313" key="8">
    <source>
        <dbReference type="EMBL" id="QGA65045.1"/>
    </source>
</evidence>
<dbReference type="AlphaFoldDB" id="A0A5Q0TGI4"/>